<dbReference type="InterPro" id="IPR027417">
    <property type="entry name" value="P-loop_NTPase"/>
</dbReference>
<proteinExistence type="predicted"/>
<dbReference type="AlphaFoldDB" id="A0A437MTW5"/>
<dbReference type="OrthoDB" id="1151239at2"/>
<accession>A0A437MTW5</accession>
<reference evidence="2 3" key="1">
    <citation type="submission" date="2019-01" db="EMBL/GenBank/DDBJ databases">
        <authorList>
            <person name="Chen W.-M."/>
        </authorList>
    </citation>
    <scope>NUCLEOTIDE SEQUENCE [LARGE SCALE GENOMIC DNA]</scope>
    <source>
        <strain evidence="2 3">YBJ-36</strain>
    </source>
</reference>
<feature type="compositionally biased region" description="Basic and acidic residues" evidence="1">
    <location>
        <begin position="530"/>
        <end position="544"/>
    </location>
</feature>
<name>A0A437MTW5_9SPHI</name>
<dbReference type="EMBL" id="SACK01000003">
    <property type="protein sequence ID" value="RVU01089.1"/>
    <property type="molecule type" value="Genomic_DNA"/>
</dbReference>
<sequence length="581" mass="67080">MISNELKEKLVHEVQQKITHFNIPQQKAIIVNANIIVAIVGRAGGKTHGFISPTAIRNVKGMPRGGTGFVGPTYIKLENDLIPALTKALEKFGFYEGVDYWVGQSIPKSVKHEDPFECPRNPQYSIFWRNGHIFRIIGLDRKDSGNAQSNDFIINDEAKFTNRDAFNSRIVPTNRGNEDVFGHLHYHHGILFCSDMPTSPESQWLFEYEEKMDPEQIDLIVSYDHALREYIKQIVDELLAAEPGLSQQVKFNRELLLSEMRNLVAKGKLHEALEKRFRKELQRLDGILFELRREAVYFVEASTLDNIDVVTERYLRQMKQVLTPRQFNASILNIREVGAEDKFYANFDEVKHTYVSVNYEYTDNYRGKELPQPWRKDKDVDITRGLDISCDWGGKINCAAIGQEFPKEFRVLNGIFVKKPKRIIHLAKAINAYYIGYPVKKIRFYYDHTATKDDASNEDPYWKDFENAMVDLGWRVESIYIGGTASQDSRYKLFGRVYAEDDPDTKPMRINRNNCGDMITAINSAGSYEEKEKIKKDKKPERSKLVPPEHATHQTDALDNLYIGVFQNRLGSNDYEPDYTM</sequence>
<evidence type="ECO:0000313" key="3">
    <source>
        <dbReference type="Proteomes" id="UP000282759"/>
    </source>
</evidence>
<dbReference type="Proteomes" id="UP000282759">
    <property type="component" value="Unassembled WGS sequence"/>
</dbReference>
<organism evidence="2 3">
    <name type="scientific">Mucilaginibacter limnophilus</name>
    <dbReference type="NCBI Taxonomy" id="1932778"/>
    <lineage>
        <taxon>Bacteria</taxon>
        <taxon>Pseudomonadati</taxon>
        <taxon>Bacteroidota</taxon>
        <taxon>Sphingobacteriia</taxon>
        <taxon>Sphingobacteriales</taxon>
        <taxon>Sphingobacteriaceae</taxon>
        <taxon>Mucilaginibacter</taxon>
    </lineage>
</organism>
<gene>
    <name evidence="2" type="ORF">EOD41_10775</name>
</gene>
<comment type="caution">
    <text evidence="2">The sequence shown here is derived from an EMBL/GenBank/DDBJ whole genome shotgun (WGS) entry which is preliminary data.</text>
</comment>
<dbReference type="RefSeq" id="WP_127704800.1">
    <property type="nucleotide sequence ID" value="NZ_SACK01000003.1"/>
</dbReference>
<feature type="region of interest" description="Disordered" evidence="1">
    <location>
        <begin position="530"/>
        <end position="551"/>
    </location>
</feature>
<keyword evidence="3" id="KW-1185">Reference proteome</keyword>
<evidence type="ECO:0000256" key="1">
    <source>
        <dbReference type="SAM" id="MobiDB-lite"/>
    </source>
</evidence>
<dbReference type="Gene3D" id="3.40.50.300">
    <property type="entry name" value="P-loop containing nucleotide triphosphate hydrolases"/>
    <property type="match status" value="1"/>
</dbReference>
<protein>
    <submittedName>
        <fullName evidence="2">Uncharacterized protein</fullName>
    </submittedName>
</protein>
<evidence type="ECO:0000313" key="2">
    <source>
        <dbReference type="EMBL" id="RVU01089.1"/>
    </source>
</evidence>